<dbReference type="SUPFAM" id="SSF81383">
    <property type="entry name" value="F-box domain"/>
    <property type="match status" value="1"/>
</dbReference>
<reference evidence="2" key="2">
    <citation type="submission" date="2020-05" db="EMBL/GenBank/DDBJ databases">
        <authorList>
            <person name="Kim H.-S."/>
            <person name="Proctor R.H."/>
            <person name="Brown D.W."/>
        </authorList>
    </citation>
    <scope>NUCLEOTIDE SEQUENCE</scope>
    <source>
        <strain evidence="2">NRRL 20472</strain>
    </source>
</reference>
<sequence length="412" mass="46756">MPSVSLLQCPEEVQLGIIELLPPSHLVSLSRASKALRNLAEPLIYSEIQWIWKREYYPPVVKSLQLLRTLLEIPYLGCYVKRLDFVGDGFVDRGHSPRPGETPEQPEPPSLPLDQLVTAMKRIGVSQCATNDWTSNFPYLDPHTYQKFRSTYRLHNLQQTHWDWSDAAVAVLVSILPGLERLSIGVNWTTKTHFIDPLSLTSLEIFRLRESRLAPIISVTKNLKKLRYNWLYRPDLDPQVSKAVVMLDIMSEAFLQVSGTLEELDVIAETCPAISQGEYEPPDIYPQGPLVRLAGMRKLKSLQIPWSFLTGSNIDPAPGAIGPALPNNLEHLIFPEFEYWYELDELEDKDDTIVSAFEKELEDGALSHVTSLKSVCFPPSPYRLGVSETYKQKLQSLRSRFGLVLSHQTGEF</sequence>
<dbReference type="CDD" id="cd09917">
    <property type="entry name" value="F-box_SF"/>
    <property type="match status" value="1"/>
</dbReference>
<keyword evidence="3" id="KW-1185">Reference proteome</keyword>
<dbReference type="PROSITE" id="PS50181">
    <property type="entry name" value="FBOX"/>
    <property type="match status" value="1"/>
</dbReference>
<reference evidence="2" key="1">
    <citation type="journal article" date="2020" name="BMC Genomics">
        <title>Correction to: Identification and distribution of gene clusters required for synthesis of sphingolipid metabolism inhibitors in diverse species of the filamentous fungus Fusarium.</title>
        <authorList>
            <person name="Kim H.S."/>
            <person name="Lohmar J.M."/>
            <person name="Busman M."/>
            <person name="Brown D.W."/>
            <person name="Naumann T.A."/>
            <person name="Divon H.H."/>
            <person name="Lysoe E."/>
            <person name="Uhlig S."/>
            <person name="Proctor R.H."/>
        </authorList>
    </citation>
    <scope>NUCLEOTIDE SEQUENCE</scope>
    <source>
        <strain evidence="2">NRRL 20472</strain>
    </source>
</reference>
<evidence type="ECO:0000313" key="3">
    <source>
        <dbReference type="Proteomes" id="UP000622797"/>
    </source>
</evidence>
<proteinExistence type="predicted"/>
<name>A0A8H4TRM6_9HYPO</name>
<evidence type="ECO:0000313" key="2">
    <source>
        <dbReference type="EMBL" id="KAF4962846.1"/>
    </source>
</evidence>
<organism evidence="2 3">
    <name type="scientific">Fusarium sarcochroum</name>
    <dbReference type="NCBI Taxonomy" id="1208366"/>
    <lineage>
        <taxon>Eukaryota</taxon>
        <taxon>Fungi</taxon>
        <taxon>Dikarya</taxon>
        <taxon>Ascomycota</taxon>
        <taxon>Pezizomycotina</taxon>
        <taxon>Sordariomycetes</taxon>
        <taxon>Hypocreomycetidae</taxon>
        <taxon>Hypocreales</taxon>
        <taxon>Nectriaceae</taxon>
        <taxon>Fusarium</taxon>
        <taxon>Fusarium lateritium species complex</taxon>
    </lineage>
</organism>
<feature type="domain" description="F-box" evidence="1">
    <location>
        <begin position="3"/>
        <end position="55"/>
    </location>
</feature>
<accession>A0A8H4TRM6</accession>
<dbReference type="Proteomes" id="UP000622797">
    <property type="component" value="Unassembled WGS sequence"/>
</dbReference>
<dbReference type="AlphaFoldDB" id="A0A8H4TRM6"/>
<protein>
    <recommendedName>
        <fullName evidence="1">F-box domain-containing protein</fullName>
    </recommendedName>
</protein>
<comment type="caution">
    <text evidence="2">The sequence shown here is derived from an EMBL/GenBank/DDBJ whole genome shotgun (WGS) entry which is preliminary data.</text>
</comment>
<dbReference type="OrthoDB" id="4191831at2759"/>
<dbReference type="EMBL" id="JABEXW010000517">
    <property type="protein sequence ID" value="KAF4962846.1"/>
    <property type="molecule type" value="Genomic_DNA"/>
</dbReference>
<evidence type="ECO:0000259" key="1">
    <source>
        <dbReference type="PROSITE" id="PS50181"/>
    </source>
</evidence>
<dbReference type="InterPro" id="IPR036047">
    <property type="entry name" value="F-box-like_dom_sf"/>
</dbReference>
<gene>
    <name evidence="2" type="ORF">FSARC_9089</name>
</gene>
<dbReference type="InterPro" id="IPR001810">
    <property type="entry name" value="F-box_dom"/>
</dbReference>